<sequence length="310" mass="35925">MSKLFYYFAGLFFIISLFTMNPGNIRAEDAPIRVVLDAYRVEFSAPPVIENESTLVPFRPIFERMGLEITWDAATRTITGHKPDIDIELQIDNPIAKVNGKLIMLSAAPKIRDGNTFVPLRFISEAVGAKVEWDEVQRTVVIYSKKEYTSMDNKFRFTAYGLWGNMAGIDQMKPEVDERVQDFSTVEDMENIQIAMRYFNFTMLFISTEQKVNETKDMSLIQYLDRAKQKGAITKEDIIDEKQMKLFGFDAFQLTYVNNRDWDKRIDTLIIFKSGSQFYSIRNSSYEVTYKSSIQDFQGLLGSMRFNDKE</sequence>
<keyword evidence="3" id="KW-1185">Reference proteome</keyword>
<feature type="domain" description="Copper amine oxidase-like N-terminal" evidence="1">
    <location>
        <begin position="37"/>
        <end position="142"/>
    </location>
</feature>
<proteinExistence type="predicted"/>
<dbReference type="EMBL" id="WTUZ01000002">
    <property type="protein sequence ID" value="MZQ80695.1"/>
    <property type="molecule type" value="Genomic_DNA"/>
</dbReference>
<dbReference type="InterPro" id="IPR012854">
    <property type="entry name" value="Cu_amine_oxidase-like_N"/>
</dbReference>
<protein>
    <recommendedName>
        <fullName evidence="1">Copper amine oxidase-like N-terminal domain-containing protein</fullName>
    </recommendedName>
</protein>
<reference evidence="2 3" key="1">
    <citation type="submission" date="2019-12" db="EMBL/GenBank/DDBJ databases">
        <title>Paenibacillus sp. nov. sp. isolated from soil.</title>
        <authorList>
            <person name="Kim J."/>
            <person name="Jeong S.E."/>
            <person name="Jung H.S."/>
            <person name="Jeon C.O."/>
        </authorList>
    </citation>
    <scope>NUCLEOTIDE SEQUENCE [LARGE SCALE GENOMIC DNA]</scope>
    <source>
        <strain evidence="2 3">5J-6</strain>
    </source>
</reference>
<dbReference type="SUPFAM" id="SSF55383">
    <property type="entry name" value="Copper amine oxidase, domain N"/>
    <property type="match status" value="1"/>
</dbReference>
<comment type="caution">
    <text evidence="2">The sequence shown here is derived from an EMBL/GenBank/DDBJ whole genome shotgun (WGS) entry which is preliminary data.</text>
</comment>
<organism evidence="2 3">
    <name type="scientific">Paenibacillus silvestris</name>
    <dbReference type="NCBI Taxonomy" id="2606219"/>
    <lineage>
        <taxon>Bacteria</taxon>
        <taxon>Bacillati</taxon>
        <taxon>Bacillota</taxon>
        <taxon>Bacilli</taxon>
        <taxon>Bacillales</taxon>
        <taxon>Paenibacillaceae</taxon>
        <taxon>Paenibacillus</taxon>
    </lineage>
</organism>
<evidence type="ECO:0000313" key="2">
    <source>
        <dbReference type="EMBL" id="MZQ80695.1"/>
    </source>
</evidence>
<name>A0A6L8URS7_9BACL</name>
<dbReference type="Pfam" id="PF07833">
    <property type="entry name" value="Cu_amine_oxidN1"/>
    <property type="match status" value="1"/>
</dbReference>
<dbReference type="InterPro" id="IPR036582">
    <property type="entry name" value="Mao_N_sf"/>
</dbReference>
<evidence type="ECO:0000259" key="1">
    <source>
        <dbReference type="Pfam" id="PF07833"/>
    </source>
</evidence>
<dbReference type="AlphaFoldDB" id="A0A6L8URS7"/>
<accession>A0A6L8URS7</accession>
<dbReference type="RefSeq" id="WP_161404844.1">
    <property type="nucleotide sequence ID" value="NZ_WTUZ01000002.1"/>
</dbReference>
<dbReference type="Gene3D" id="3.30.457.10">
    <property type="entry name" value="Copper amine oxidase-like, N-terminal domain"/>
    <property type="match status" value="1"/>
</dbReference>
<evidence type="ECO:0000313" key="3">
    <source>
        <dbReference type="Proteomes" id="UP000481087"/>
    </source>
</evidence>
<dbReference type="Proteomes" id="UP000481087">
    <property type="component" value="Unassembled WGS sequence"/>
</dbReference>
<gene>
    <name evidence="2" type="ORF">GQF01_00810</name>
</gene>